<evidence type="ECO:0000313" key="10">
    <source>
        <dbReference type="EMBL" id="JAQ02207.1"/>
    </source>
</evidence>
<evidence type="ECO:0000256" key="1">
    <source>
        <dbReference type="ARBA" id="ARBA00022603"/>
    </source>
</evidence>
<proteinExistence type="predicted"/>
<dbReference type="InterPro" id="IPR002052">
    <property type="entry name" value="DNA_methylase_N6_adenine_CS"/>
</dbReference>
<dbReference type="GO" id="GO:0160102">
    <property type="term" value="F:tRNA (guanine(10)-N2)-methyltransferase activity"/>
    <property type="evidence" value="ECO:0007669"/>
    <property type="project" value="UniProtKB-EC"/>
</dbReference>
<dbReference type="GO" id="GO:0043527">
    <property type="term" value="C:tRNA methyltransferase complex"/>
    <property type="evidence" value="ECO:0007669"/>
    <property type="project" value="UniProtKB-ARBA"/>
</dbReference>
<evidence type="ECO:0000313" key="9">
    <source>
        <dbReference type="EMBL" id="JAG28473.1"/>
    </source>
</evidence>
<dbReference type="EMBL" id="GDHC01016422">
    <property type="protein sequence ID" value="JAQ02207.1"/>
    <property type="molecule type" value="Transcribed_RNA"/>
</dbReference>
<organism evidence="9">
    <name type="scientific">Lygus hesperus</name>
    <name type="common">Western plant bug</name>
    <dbReference type="NCBI Taxonomy" id="30085"/>
    <lineage>
        <taxon>Eukaryota</taxon>
        <taxon>Metazoa</taxon>
        <taxon>Ecdysozoa</taxon>
        <taxon>Arthropoda</taxon>
        <taxon>Hexapoda</taxon>
        <taxon>Insecta</taxon>
        <taxon>Pterygota</taxon>
        <taxon>Neoptera</taxon>
        <taxon>Paraneoptera</taxon>
        <taxon>Hemiptera</taxon>
        <taxon>Heteroptera</taxon>
        <taxon>Panheteroptera</taxon>
        <taxon>Cimicomorpha</taxon>
        <taxon>Miridae</taxon>
        <taxon>Mirini</taxon>
        <taxon>Lygus</taxon>
    </lineage>
</organism>
<reference evidence="10" key="3">
    <citation type="journal article" date="2016" name="Gigascience">
        <title>De novo construction of an expanded transcriptome assembly for the western tarnished plant bug, Lygus hesperus.</title>
        <authorList>
            <person name="Tassone E.E."/>
            <person name="Geib S.M."/>
            <person name="Hall B."/>
            <person name="Fabrick J.A."/>
            <person name="Brent C.S."/>
            <person name="Hull J.J."/>
        </authorList>
    </citation>
    <scope>NUCLEOTIDE SEQUENCE</scope>
</reference>
<keyword evidence="1 10" id="KW-0489">Methyltransferase</keyword>
<dbReference type="PRINTS" id="PR00507">
    <property type="entry name" value="N12N6MTFRASE"/>
</dbReference>
<keyword evidence="2 10" id="KW-0808">Transferase</keyword>
<dbReference type="PROSITE" id="PS00092">
    <property type="entry name" value="N6_MTASE"/>
    <property type="match status" value="1"/>
</dbReference>
<dbReference type="InterPro" id="IPR029063">
    <property type="entry name" value="SAM-dependent_MTases_sf"/>
</dbReference>
<dbReference type="PANTHER" id="PTHR13370">
    <property type="entry name" value="RNA METHYLASE-RELATED"/>
    <property type="match status" value="1"/>
</dbReference>
<dbReference type="InterPro" id="IPR000241">
    <property type="entry name" value="RlmKL-like_Mtase"/>
</dbReference>
<dbReference type="PIRSF" id="PIRSF017259">
    <property type="entry name" value="tRNA_mtfrase_TRM11"/>
    <property type="match status" value="1"/>
</dbReference>
<dbReference type="PANTHER" id="PTHR13370:SF3">
    <property type="entry name" value="TRNA (GUANINE(10)-N2)-METHYLTRANSFERASE HOMOLOG"/>
    <property type="match status" value="1"/>
</dbReference>
<gene>
    <name evidence="10" type="primary">trmt11_1</name>
    <name evidence="9" type="ORF">CM83_1311</name>
    <name evidence="10" type="ORF">g.592</name>
</gene>
<dbReference type="Pfam" id="PF01170">
    <property type="entry name" value="UPF0020"/>
    <property type="match status" value="1"/>
</dbReference>
<comment type="subunit">
    <text evidence="5">Part of the heterodimeric TRMT11-TRM112 methyltransferase complex; this complex forms an active tRNA methyltransferase, where TRMT112 acts as an activator of the catalytic subunit TRMT11.</text>
</comment>
<name>A0A0A9YBK2_LYGHE</name>
<reference evidence="9" key="1">
    <citation type="journal article" date="2014" name="PLoS ONE">
        <title>Transcriptome-Based Identification of ABC Transporters in the Western Tarnished Plant Bug Lygus hesperus.</title>
        <authorList>
            <person name="Hull J.J."/>
            <person name="Chaney K."/>
            <person name="Geib S.M."/>
            <person name="Fabrick J.A."/>
            <person name="Brent C.S."/>
            <person name="Walsh D."/>
            <person name="Lavine L.C."/>
        </authorList>
    </citation>
    <scope>NUCLEOTIDE SEQUENCE</scope>
</reference>
<evidence type="ECO:0000256" key="3">
    <source>
        <dbReference type="ARBA" id="ARBA00050985"/>
    </source>
</evidence>
<dbReference type="GO" id="GO:0003676">
    <property type="term" value="F:nucleic acid binding"/>
    <property type="evidence" value="ECO:0007669"/>
    <property type="project" value="InterPro"/>
</dbReference>
<reference evidence="9" key="2">
    <citation type="submission" date="2014-07" db="EMBL/GenBank/DDBJ databases">
        <authorList>
            <person name="Hull J."/>
        </authorList>
    </citation>
    <scope>NUCLEOTIDE SEQUENCE</scope>
</reference>
<evidence type="ECO:0000256" key="4">
    <source>
        <dbReference type="ARBA" id="ARBA00056270"/>
    </source>
</evidence>
<comment type="function">
    <text evidence="4">Catalytic subunit of the TRMT11-TRM112 methyltransferase complex, that specifically mediates the S-adenosyl-L-methionine-dependent N(2)-methylation of guanosine nucleotide at position 10 (m2G10) in tRNAs. This is one of the major tRNA (guanine-N(2))-methyltransferases.</text>
</comment>
<feature type="domain" description="Ribosomal RNA large subunit methyltransferase K/L-like methyltransferase" evidence="8">
    <location>
        <begin position="56"/>
        <end position="105"/>
    </location>
</feature>
<evidence type="ECO:0000256" key="2">
    <source>
        <dbReference type="ARBA" id="ARBA00022679"/>
    </source>
</evidence>
<dbReference type="GO" id="GO:0032259">
    <property type="term" value="P:methylation"/>
    <property type="evidence" value="ECO:0007669"/>
    <property type="project" value="UniProtKB-KW"/>
</dbReference>
<dbReference type="SUPFAM" id="SSF53335">
    <property type="entry name" value="S-adenosyl-L-methionine-dependent methyltransferases"/>
    <property type="match status" value="1"/>
</dbReference>
<dbReference type="AlphaFoldDB" id="A0A0A9YBK2"/>
<dbReference type="Gene3D" id="3.40.50.150">
    <property type="entry name" value="Vaccinia Virus protein VP39"/>
    <property type="match status" value="1"/>
</dbReference>
<evidence type="ECO:0000256" key="5">
    <source>
        <dbReference type="ARBA" id="ARBA00065434"/>
    </source>
</evidence>
<dbReference type="EMBL" id="GBHO01015131">
    <property type="protein sequence ID" value="JAG28473.1"/>
    <property type="molecule type" value="Transcribed_RNA"/>
</dbReference>
<evidence type="ECO:0000256" key="6">
    <source>
        <dbReference type="ARBA" id="ARBA00067484"/>
    </source>
</evidence>
<evidence type="ECO:0000259" key="8">
    <source>
        <dbReference type="Pfam" id="PF01170"/>
    </source>
</evidence>
<accession>A0A0A9YBK2</accession>
<evidence type="ECO:0000256" key="7">
    <source>
        <dbReference type="ARBA" id="ARBA00075308"/>
    </source>
</evidence>
<dbReference type="GO" id="GO:0005737">
    <property type="term" value="C:cytoplasm"/>
    <property type="evidence" value="ECO:0007669"/>
    <property type="project" value="TreeGrafter"/>
</dbReference>
<comment type="catalytic activity">
    <reaction evidence="3">
        <text>guanosine(10) in tRNA + S-adenosyl-L-methionine = N(2)-methylguanosine(10) in tRNA + S-adenosyl-L-homocysteine + H(+)</text>
        <dbReference type="Rhea" id="RHEA:43128"/>
        <dbReference type="Rhea" id="RHEA-COMP:10355"/>
        <dbReference type="Rhea" id="RHEA-COMP:10357"/>
        <dbReference type="ChEBI" id="CHEBI:15378"/>
        <dbReference type="ChEBI" id="CHEBI:57856"/>
        <dbReference type="ChEBI" id="CHEBI:59789"/>
        <dbReference type="ChEBI" id="CHEBI:74269"/>
        <dbReference type="ChEBI" id="CHEBI:74481"/>
        <dbReference type="EC" id="2.1.1.214"/>
    </reaction>
    <physiologicalReaction direction="left-to-right" evidence="3">
        <dbReference type="Rhea" id="RHEA:43129"/>
    </physiologicalReaction>
</comment>
<protein>
    <recommendedName>
        <fullName evidence="6">tRNA (guanine(10)-N(2))-methyltransferase TRMT11</fullName>
    </recommendedName>
    <alternativeName>
        <fullName evidence="7">tRNA methyltransferase 11 homolog</fullName>
    </alternativeName>
</protein>
<dbReference type="CDD" id="cd02440">
    <property type="entry name" value="AdoMet_MTases"/>
    <property type="match status" value="1"/>
</dbReference>
<sequence length="324" mass="37371">MESPDVVFVLYVEFGKHFWDSYCESITILNTEPVAWYFTRRIVHTNPYYTELNVNKRPYIGPTSTDAELAFYMTNFCKIHSESFVYDPFVGTGSLLLAAAKHKAICFGQDLDIGILQGGYSINCNIPRNPDKNVNKNFTHFNLSTPELLCGDNSKPVFIHLPDGIFDAIICDPPFGIRAGAKCLGPKASRMDKYNKLLQYMHDNRDDKDIRKRCYPMTKPYPLQDVVYDLFHTSAIYLRLHGRLCFLLPILPTTSYDALPTHPCFIRKYACDQIIQGNLRRTAITFEKILPYSHDYDIWPSSQKELPTPDWVITREMIFNTKSF</sequence>